<dbReference type="InterPro" id="IPR036909">
    <property type="entry name" value="Cyt_c-like_dom_sf"/>
</dbReference>
<dbReference type="EMBL" id="BMIF01000027">
    <property type="protein sequence ID" value="GGA82452.1"/>
    <property type="molecule type" value="Genomic_DNA"/>
</dbReference>
<sequence length="193" mass="20793">MRSAPARRKAPDRNMLRPLGLAVAGMVGFITLQYWLLSSPHGKAARLEPKRHGFTGSAGTTPRVVRWIGLALVCLAVLITAGILVYRDSRIRQQVELATGGRIERAVPVMLANGCGGCHTIPGVPGAQGLVGPRLDGTLSQRLYIAGVVPNTSENMIRFLRSAREMVPHTAMPSTGISEQEARDIAAYLYALR</sequence>
<keyword evidence="1 4" id="KW-0349">Heme</keyword>
<evidence type="ECO:0000259" key="6">
    <source>
        <dbReference type="PROSITE" id="PS51007"/>
    </source>
</evidence>
<evidence type="ECO:0000256" key="4">
    <source>
        <dbReference type="PROSITE-ProRule" id="PRU00433"/>
    </source>
</evidence>
<keyword evidence="3 4" id="KW-0408">Iron</keyword>
<proteinExistence type="predicted"/>
<dbReference type="GO" id="GO:0046872">
    <property type="term" value="F:metal ion binding"/>
    <property type="evidence" value="ECO:0007669"/>
    <property type="project" value="UniProtKB-KW"/>
</dbReference>
<dbReference type="GO" id="GO:0020037">
    <property type="term" value="F:heme binding"/>
    <property type="evidence" value="ECO:0007669"/>
    <property type="project" value="InterPro"/>
</dbReference>
<dbReference type="GO" id="GO:0009055">
    <property type="term" value="F:electron transfer activity"/>
    <property type="evidence" value="ECO:0007669"/>
    <property type="project" value="InterPro"/>
</dbReference>
<accession>A0A916S426</accession>
<keyword evidence="2 4" id="KW-0479">Metal-binding</keyword>
<keyword evidence="5" id="KW-1133">Transmembrane helix</keyword>
<dbReference type="AlphaFoldDB" id="A0A916S426"/>
<evidence type="ECO:0000256" key="5">
    <source>
        <dbReference type="SAM" id="Phobius"/>
    </source>
</evidence>
<dbReference type="Pfam" id="PF00034">
    <property type="entry name" value="Cytochrom_C"/>
    <property type="match status" value="1"/>
</dbReference>
<reference evidence="7" key="2">
    <citation type="submission" date="2020-09" db="EMBL/GenBank/DDBJ databases">
        <authorList>
            <person name="Sun Q."/>
            <person name="Zhou Y."/>
        </authorList>
    </citation>
    <scope>NUCLEOTIDE SEQUENCE</scope>
    <source>
        <strain evidence="7">CGMCC 1.15320</strain>
    </source>
</reference>
<keyword evidence="5" id="KW-0812">Transmembrane</keyword>
<evidence type="ECO:0000313" key="8">
    <source>
        <dbReference type="Proteomes" id="UP000636264"/>
    </source>
</evidence>
<feature type="transmembrane region" description="Helical" evidence="5">
    <location>
        <begin position="20"/>
        <end position="37"/>
    </location>
</feature>
<comment type="caution">
    <text evidence="7">The sequence shown here is derived from an EMBL/GenBank/DDBJ whole genome shotgun (WGS) entry which is preliminary data.</text>
</comment>
<keyword evidence="5" id="KW-0472">Membrane</keyword>
<dbReference type="Gene3D" id="1.10.760.10">
    <property type="entry name" value="Cytochrome c-like domain"/>
    <property type="match status" value="1"/>
</dbReference>
<dbReference type="SUPFAM" id="SSF46626">
    <property type="entry name" value="Cytochrome c"/>
    <property type="match status" value="1"/>
</dbReference>
<keyword evidence="8" id="KW-1185">Reference proteome</keyword>
<reference evidence="7" key="1">
    <citation type="journal article" date="2014" name="Int. J. Syst. Evol. Microbiol.">
        <title>Complete genome sequence of Corynebacterium casei LMG S-19264T (=DSM 44701T), isolated from a smear-ripened cheese.</title>
        <authorList>
            <consortium name="US DOE Joint Genome Institute (JGI-PGF)"/>
            <person name="Walter F."/>
            <person name="Albersmeier A."/>
            <person name="Kalinowski J."/>
            <person name="Ruckert C."/>
        </authorList>
    </citation>
    <scope>NUCLEOTIDE SEQUENCE</scope>
    <source>
        <strain evidence="7">CGMCC 1.15320</strain>
    </source>
</reference>
<evidence type="ECO:0000256" key="1">
    <source>
        <dbReference type="ARBA" id="ARBA00022617"/>
    </source>
</evidence>
<dbReference type="Proteomes" id="UP000636264">
    <property type="component" value="Unassembled WGS sequence"/>
</dbReference>
<dbReference type="InterPro" id="IPR009056">
    <property type="entry name" value="Cyt_c-like_dom"/>
</dbReference>
<evidence type="ECO:0000256" key="3">
    <source>
        <dbReference type="ARBA" id="ARBA00023004"/>
    </source>
</evidence>
<dbReference type="PROSITE" id="PS51007">
    <property type="entry name" value="CYTC"/>
    <property type="match status" value="1"/>
</dbReference>
<gene>
    <name evidence="7" type="ORF">GCM10011385_40830</name>
</gene>
<organism evidence="7 8">
    <name type="scientific">Nitratireductor aestuarii</name>
    <dbReference type="NCBI Taxonomy" id="1735103"/>
    <lineage>
        <taxon>Bacteria</taxon>
        <taxon>Pseudomonadati</taxon>
        <taxon>Pseudomonadota</taxon>
        <taxon>Alphaproteobacteria</taxon>
        <taxon>Hyphomicrobiales</taxon>
        <taxon>Phyllobacteriaceae</taxon>
        <taxon>Nitratireductor</taxon>
    </lineage>
</organism>
<name>A0A916S426_9HYPH</name>
<protein>
    <recommendedName>
        <fullName evidence="6">Cytochrome c domain-containing protein</fullName>
    </recommendedName>
</protein>
<feature type="transmembrane region" description="Helical" evidence="5">
    <location>
        <begin position="64"/>
        <end position="86"/>
    </location>
</feature>
<feature type="domain" description="Cytochrome c" evidence="6">
    <location>
        <begin position="95"/>
        <end position="193"/>
    </location>
</feature>
<evidence type="ECO:0000256" key="2">
    <source>
        <dbReference type="ARBA" id="ARBA00022723"/>
    </source>
</evidence>
<evidence type="ECO:0000313" key="7">
    <source>
        <dbReference type="EMBL" id="GGA82452.1"/>
    </source>
</evidence>